<dbReference type="EMBL" id="JASCZI010120974">
    <property type="protein sequence ID" value="MED6158445.1"/>
    <property type="molecule type" value="Genomic_DNA"/>
</dbReference>
<protein>
    <submittedName>
        <fullName evidence="2">Uncharacterized protein</fullName>
    </submittedName>
</protein>
<organism evidence="2 3">
    <name type="scientific">Stylosanthes scabra</name>
    <dbReference type="NCBI Taxonomy" id="79078"/>
    <lineage>
        <taxon>Eukaryota</taxon>
        <taxon>Viridiplantae</taxon>
        <taxon>Streptophyta</taxon>
        <taxon>Embryophyta</taxon>
        <taxon>Tracheophyta</taxon>
        <taxon>Spermatophyta</taxon>
        <taxon>Magnoliopsida</taxon>
        <taxon>eudicotyledons</taxon>
        <taxon>Gunneridae</taxon>
        <taxon>Pentapetalae</taxon>
        <taxon>rosids</taxon>
        <taxon>fabids</taxon>
        <taxon>Fabales</taxon>
        <taxon>Fabaceae</taxon>
        <taxon>Papilionoideae</taxon>
        <taxon>50 kb inversion clade</taxon>
        <taxon>dalbergioids sensu lato</taxon>
        <taxon>Dalbergieae</taxon>
        <taxon>Pterocarpus clade</taxon>
        <taxon>Stylosanthes</taxon>
    </lineage>
</organism>
<keyword evidence="3" id="KW-1185">Reference proteome</keyword>
<comment type="caution">
    <text evidence="2">The sequence shown here is derived from an EMBL/GenBank/DDBJ whole genome shotgun (WGS) entry which is preliminary data.</text>
</comment>
<feature type="compositionally biased region" description="Low complexity" evidence="1">
    <location>
        <begin position="342"/>
        <end position="355"/>
    </location>
</feature>
<feature type="region of interest" description="Disordered" evidence="1">
    <location>
        <begin position="97"/>
        <end position="230"/>
    </location>
</feature>
<proteinExistence type="predicted"/>
<evidence type="ECO:0000256" key="1">
    <source>
        <dbReference type="SAM" id="MobiDB-lite"/>
    </source>
</evidence>
<dbReference type="Proteomes" id="UP001341840">
    <property type="component" value="Unassembled WGS sequence"/>
</dbReference>
<feature type="compositionally biased region" description="Low complexity" evidence="1">
    <location>
        <begin position="194"/>
        <end position="209"/>
    </location>
</feature>
<evidence type="ECO:0000313" key="2">
    <source>
        <dbReference type="EMBL" id="MED6158445.1"/>
    </source>
</evidence>
<reference evidence="2 3" key="1">
    <citation type="journal article" date="2023" name="Plants (Basel)">
        <title>Bridging the Gap: Combining Genomics and Transcriptomics Approaches to Understand Stylosanthes scabra, an Orphan Legume from the Brazilian Caatinga.</title>
        <authorList>
            <person name="Ferreira-Neto J.R.C."/>
            <person name="da Silva M.D."/>
            <person name="Binneck E."/>
            <person name="de Melo N.F."/>
            <person name="da Silva R.H."/>
            <person name="de Melo A.L.T.M."/>
            <person name="Pandolfi V."/>
            <person name="Bustamante F.O."/>
            <person name="Brasileiro-Vidal A.C."/>
            <person name="Benko-Iseppon A.M."/>
        </authorList>
    </citation>
    <scope>NUCLEOTIDE SEQUENCE [LARGE SCALE GENOMIC DNA]</scope>
    <source>
        <tissue evidence="2">Leaves</tissue>
    </source>
</reference>
<feature type="compositionally biased region" description="Basic and acidic residues" evidence="1">
    <location>
        <begin position="156"/>
        <end position="170"/>
    </location>
</feature>
<gene>
    <name evidence="2" type="ORF">PIB30_032768</name>
</gene>
<name>A0ABU6UB36_9FABA</name>
<accession>A0ABU6UB36</accession>
<feature type="compositionally biased region" description="Acidic residues" evidence="1">
    <location>
        <begin position="183"/>
        <end position="192"/>
    </location>
</feature>
<evidence type="ECO:0000313" key="3">
    <source>
        <dbReference type="Proteomes" id="UP001341840"/>
    </source>
</evidence>
<sequence>MVGPTLFEVAAITGLASSGTDITYECNPQSTFDLEWRNGYNDFLKLHMGKIGNDNIDLFYHVFTKLLKARSFKDGELNFAPFAKRSIGPNWFTQDRVKSHGNAQRTTSKRAKANPKKTIQTSDIPEESIPSGVNPKSASASEKTRPSESVQSSFEESSKEVSSKSKESTNSKKSKQTKQVADDINDSIDPDYEPLQLNNQAQNQNPPQNEDSSKGYSPSPVQEDLDDSDAHQTKKISNVEINNPSSSLTNKGILQKVVPFTPNIPIRPGTNRRIPIDPRVQFQERLEEVRAENVRRVKESVRPLPSIPIINIDADDELEDLLKVISETKGGSEHVVSNSENKSIQKPPQTSQPKSQPEKENSSI</sequence>
<feature type="region of interest" description="Disordered" evidence="1">
    <location>
        <begin position="330"/>
        <end position="364"/>
    </location>
</feature>